<evidence type="ECO:0000256" key="2">
    <source>
        <dbReference type="ARBA" id="ARBA00022670"/>
    </source>
</evidence>
<gene>
    <name evidence="5" type="ORF">SAMN04489723_10210</name>
</gene>
<proteinExistence type="predicted"/>
<accession>A0A1I0W9Y8</accession>
<evidence type="ECO:0000256" key="4">
    <source>
        <dbReference type="ARBA" id="ARBA00023049"/>
    </source>
</evidence>
<keyword evidence="6" id="KW-1185">Reference proteome</keyword>
<dbReference type="InterPro" id="IPR012548">
    <property type="entry name" value="MATCAP"/>
</dbReference>
<organism evidence="5 6">
    <name type="scientific">Algoriphagus aquimarinus</name>
    <dbReference type="NCBI Taxonomy" id="237018"/>
    <lineage>
        <taxon>Bacteria</taxon>
        <taxon>Pseudomonadati</taxon>
        <taxon>Bacteroidota</taxon>
        <taxon>Cytophagia</taxon>
        <taxon>Cytophagales</taxon>
        <taxon>Cyclobacteriaceae</taxon>
        <taxon>Algoriphagus</taxon>
    </lineage>
</organism>
<dbReference type="GO" id="GO:0006508">
    <property type="term" value="P:proteolysis"/>
    <property type="evidence" value="ECO:0007669"/>
    <property type="project" value="UniProtKB-KW"/>
</dbReference>
<keyword evidence="3" id="KW-0378">Hydrolase</keyword>
<keyword evidence="4" id="KW-0482">Metalloprotease</keyword>
<dbReference type="AlphaFoldDB" id="A0A1I0W9Y8"/>
<name>A0A1I0W9Y8_9BACT</name>
<dbReference type="STRING" id="237018.SAMN04489723_10210"/>
<dbReference type="OrthoDB" id="9785840at2"/>
<keyword evidence="2" id="KW-0645">Protease</keyword>
<dbReference type="PANTHER" id="PTHR31817:SF0">
    <property type="entry name" value="CHROMOSOME UNDETERMINED SCAFFOLD_67, WHOLE GENOME SHOTGUN SEQUENCE"/>
    <property type="match status" value="1"/>
</dbReference>
<dbReference type="EMBL" id="FOKK01000002">
    <property type="protein sequence ID" value="SFA85529.1"/>
    <property type="molecule type" value="Genomic_DNA"/>
</dbReference>
<evidence type="ECO:0000313" key="5">
    <source>
        <dbReference type="EMBL" id="SFA85529.1"/>
    </source>
</evidence>
<protein>
    <recommendedName>
        <fullName evidence="7">DUF1704 domain-containing protein</fullName>
    </recommendedName>
</protein>
<dbReference type="Pfam" id="PF08014">
    <property type="entry name" value="MATCAP"/>
    <property type="match status" value="1"/>
</dbReference>
<dbReference type="GO" id="GO:0080164">
    <property type="term" value="P:regulation of nitric oxide metabolic process"/>
    <property type="evidence" value="ECO:0007669"/>
    <property type="project" value="TreeGrafter"/>
</dbReference>
<sequence length="611" mass="69617">MIDKKTKEAIANSLKTGNTLNMRLGKNIRFKIERRLPFLLVYRHREDGNNPISGLVVTESSYLIADSSTDNNSDVAILVKDLAKGIADDYGSVMIVEIWVGKPGSKSFVIKAAKDKAPNTVKALREGLEKFSSNQSGLNVILEETTIRHPEGVSDFLTLKQCQESGIYLLGLEIPPFFQNEHSSEFYYLVFKEFKRAFSGILRKSIFEFLRVQTSFDIENYQKLGSTAVDNAVWEVDKKLSEIEAKYQFLMLISPTNTLQAKEEFISSQHKINPKFLYRNLPVDPDRLKEELFSINLRDIEDPTLAFLYTEKREELEKQITMLKERGTKNFMYSSIRLYSSPGVNLFETAKHLLKTLPHDSYEDVKWLDCYDLAKICTNEIDKYREIYPKLDAKVEVKHDIVGMLVSRGQLYIGESFKVPEHRIQALVHHEVSTHVLTFYNGKMQPFGQMSSGFADYDELQEGLAVLAEYLVGGLTNNRLRILAARVIAGRTLIEGQTFEETYRTLTTDYGMTPEQAFQITARTYQGGGCTKDIIYLRGLIKLVDYLQNGGELEPLYVGKIGFKHIPLIQELKIRGIIKPSPLFPSYLKTADAKDRLEKLKAGMDLPELVN</sequence>
<evidence type="ECO:0000313" key="6">
    <source>
        <dbReference type="Proteomes" id="UP000198790"/>
    </source>
</evidence>
<comment type="cofactor">
    <cofactor evidence="1">
        <name>Zn(2+)</name>
        <dbReference type="ChEBI" id="CHEBI:29105"/>
    </cofactor>
</comment>
<reference evidence="5 6" key="1">
    <citation type="submission" date="2016-10" db="EMBL/GenBank/DDBJ databases">
        <authorList>
            <person name="de Groot N.N."/>
        </authorList>
    </citation>
    <scope>NUCLEOTIDE SEQUENCE [LARGE SCALE GENOMIC DNA]</scope>
    <source>
        <strain evidence="5 6">DSM 23399</strain>
    </source>
</reference>
<dbReference type="PANTHER" id="PTHR31817">
    <property type="match status" value="1"/>
</dbReference>
<dbReference type="Proteomes" id="UP000198790">
    <property type="component" value="Unassembled WGS sequence"/>
</dbReference>
<evidence type="ECO:0000256" key="3">
    <source>
        <dbReference type="ARBA" id="ARBA00022801"/>
    </source>
</evidence>
<dbReference type="RefSeq" id="WP_092894586.1">
    <property type="nucleotide sequence ID" value="NZ_FOKK01000002.1"/>
</dbReference>
<evidence type="ECO:0008006" key="7">
    <source>
        <dbReference type="Google" id="ProtNLM"/>
    </source>
</evidence>
<dbReference type="SMART" id="SM01154">
    <property type="entry name" value="DUF1704"/>
    <property type="match status" value="1"/>
</dbReference>
<dbReference type="GO" id="GO:0008237">
    <property type="term" value="F:metallopeptidase activity"/>
    <property type="evidence" value="ECO:0007669"/>
    <property type="project" value="UniProtKB-KW"/>
</dbReference>
<evidence type="ECO:0000256" key="1">
    <source>
        <dbReference type="ARBA" id="ARBA00001947"/>
    </source>
</evidence>